<sequence length="233" mass="26937">MFLSIAPPLMNFEDELLWFDVSLSNSAKILFDDKSNYVTPNTKHLIEQAFIQPLSPQDQQILREYLPRENQNIAHQYGLTPTKLPQLVENNPLISIEILLKLMQTTDITEYFHILVNMDITLHSMEVVNRLTTSGPLPTEFLHLYISKCITTCETVKDKYMQSRLVRLVCVFLQSLIRNKIVNVKDLFIEIEAFCVGFSKIKEAAALYRLIKHLETGETAQNPNHLINKFDKN</sequence>
<name>A0A6J2UH52_DROLE</name>
<dbReference type="GO" id="GO:0030014">
    <property type="term" value="C:CCR4-NOT complex"/>
    <property type="evidence" value="ECO:0007669"/>
    <property type="project" value="InterPro"/>
</dbReference>
<keyword evidence="9" id="KW-0539">Nucleus</keyword>
<organism evidence="10 11">
    <name type="scientific">Drosophila lebanonensis</name>
    <name type="common">Fruit fly</name>
    <name type="synonym">Scaptodrosophila lebanonensis</name>
    <dbReference type="NCBI Taxonomy" id="7225"/>
    <lineage>
        <taxon>Eukaryota</taxon>
        <taxon>Metazoa</taxon>
        <taxon>Ecdysozoa</taxon>
        <taxon>Arthropoda</taxon>
        <taxon>Hexapoda</taxon>
        <taxon>Insecta</taxon>
        <taxon>Pterygota</taxon>
        <taxon>Neoptera</taxon>
        <taxon>Endopterygota</taxon>
        <taxon>Diptera</taxon>
        <taxon>Brachycera</taxon>
        <taxon>Muscomorpha</taxon>
        <taxon>Ephydroidea</taxon>
        <taxon>Drosophilidae</taxon>
        <taxon>Scaptodrosophila</taxon>
    </lineage>
</organism>
<dbReference type="Proteomes" id="UP000504634">
    <property type="component" value="Unplaced"/>
</dbReference>
<dbReference type="AlphaFoldDB" id="A0A6J2UH52"/>
<dbReference type="RefSeq" id="XP_030387445.1">
    <property type="nucleotide sequence ID" value="XM_030531585.1"/>
</dbReference>
<evidence type="ECO:0000256" key="5">
    <source>
        <dbReference type="ARBA" id="ARBA00022490"/>
    </source>
</evidence>
<dbReference type="GO" id="GO:0005634">
    <property type="term" value="C:nucleus"/>
    <property type="evidence" value="ECO:0007669"/>
    <property type="project" value="UniProtKB-SubCell"/>
</dbReference>
<dbReference type="Pfam" id="PF10155">
    <property type="entry name" value="CNOT11"/>
    <property type="match status" value="1"/>
</dbReference>
<evidence type="ECO:0000256" key="9">
    <source>
        <dbReference type="ARBA" id="ARBA00023242"/>
    </source>
</evidence>
<dbReference type="GO" id="GO:0031047">
    <property type="term" value="P:regulatory ncRNA-mediated gene silencing"/>
    <property type="evidence" value="ECO:0007669"/>
    <property type="project" value="UniProtKB-KW"/>
</dbReference>
<evidence type="ECO:0000256" key="6">
    <source>
        <dbReference type="ARBA" id="ARBA00023015"/>
    </source>
</evidence>
<dbReference type="PANTHER" id="PTHR15975:SF0">
    <property type="entry name" value="CCR4-NOT TRANSCRIPTION COMPLEX SUBUNIT 11"/>
    <property type="match status" value="1"/>
</dbReference>
<evidence type="ECO:0000256" key="1">
    <source>
        <dbReference type="ARBA" id="ARBA00004123"/>
    </source>
</evidence>
<gene>
    <name evidence="11" type="primary">LOC115634041</name>
</gene>
<dbReference type="OrthoDB" id="10265389at2759"/>
<reference evidence="11" key="1">
    <citation type="submission" date="2025-08" db="UniProtKB">
        <authorList>
            <consortium name="RefSeq"/>
        </authorList>
    </citation>
    <scope>IDENTIFICATION</scope>
    <source>
        <strain evidence="11">11010-0011.00</strain>
        <tissue evidence="11">Whole body</tissue>
    </source>
</reference>
<evidence type="ECO:0000256" key="3">
    <source>
        <dbReference type="ARBA" id="ARBA00008030"/>
    </source>
</evidence>
<dbReference type="CTD" id="37839"/>
<protein>
    <recommendedName>
        <fullName evidence="4">CCR4-NOT transcription complex subunit 11</fullName>
    </recommendedName>
</protein>
<proteinExistence type="inferred from homology"/>
<evidence type="ECO:0000256" key="4">
    <source>
        <dbReference type="ARBA" id="ARBA00014872"/>
    </source>
</evidence>
<keyword evidence="10" id="KW-1185">Reference proteome</keyword>
<dbReference type="GeneID" id="115634041"/>
<evidence type="ECO:0000256" key="7">
    <source>
        <dbReference type="ARBA" id="ARBA00023158"/>
    </source>
</evidence>
<keyword evidence="7" id="KW-0943">RNA-mediated gene silencing</keyword>
<keyword evidence="5" id="KW-0963">Cytoplasm</keyword>
<comment type="subcellular location">
    <subcellularLocation>
        <location evidence="2">Cytoplasm</location>
    </subcellularLocation>
    <subcellularLocation>
        <location evidence="1">Nucleus</location>
    </subcellularLocation>
</comment>
<evidence type="ECO:0000256" key="8">
    <source>
        <dbReference type="ARBA" id="ARBA00023163"/>
    </source>
</evidence>
<evidence type="ECO:0000313" key="11">
    <source>
        <dbReference type="RefSeq" id="XP_030387445.1"/>
    </source>
</evidence>
<evidence type="ECO:0000256" key="2">
    <source>
        <dbReference type="ARBA" id="ARBA00004496"/>
    </source>
</evidence>
<comment type="similarity">
    <text evidence="3">Belongs to the CNOT11 family.</text>
</comment>
<dbReference type="PANTHER" id="PTHR15975">
    <property type="entry name" value="CCR4-NOT TRANSCRIPTION COMPLEX SUBUNIT 11"/>
    <property type="match status" value="1"/>
</dbReference>
<keyword evidence="8" id="KW-0804">Transcription</keyword>
<accession>A0A6J2UH52</accession>
<evidence type="ECO:0000313" key="10">
    <source>
        <dbReference type="Proteomes" id="UP000504634"/>
    </source>
</evidence>
<dbReference type="GO" id="GO:0005737">
    <property type="term" value="C:cytoplasm"/>
    <property type="evidence" value="ECO:0007669"/>
    <property type="project" value="UniProtKB-SubCell"/>
</dbReference>
<dbReference type="InterPro" id="IPR019312">
    <property type="entry name" value="CNOT11"/>
</dbReference>
<keyword evidence="6" id="KW-0805">Transcription regulation</keyword>